<feature type="transmembrane region" description="Helical" evidence="1">
    <location>
        <begin position="126"/>
        <end position="147"/>
    </location>
</feature>
<comment type="caution">
    <text evidence="3">The sequence shown here is derived from an EMBL/GenBank/DDBJ whole genome shotgun (WGS) entry which is preliminary data.</text>
</comment>
<protein>
    <recommendedName>
        <fullName evidence="5">DUF1700 domain-containing protein</fullName>
    </recommendedName>
</protein>
<evidence type="ECO:0000256" key="1">
    <source>
        <dbReference type="SAM" id="Phobius"/>
    </source>
</evidence>
<dbReference type="AlphaFoldDB" id="A0A3E3AEH5"/>
<proteinExistence type="predicted"/>
<evidence type="ECO:0008006" key="5">
    <source>
        <dbReference type="Google" id="ProtNLM"/>
    </source>
</evidence>
<gene>
    <name evidence="3" type="ORF">DXB93_15430</name>
    <name evidence="2" type="ORF">PM738_10225</name>
</gene>
<keyword evidence="1" id="KW-0472">Membrane</keyword>
<dbReference type="Proteomes" id="UP000261032">
    <property type="component" value="Unassembled WGS sequence"/>
</dbReference>
<evidence type="ECO:0000313" key="2">
    <source>
        <dbReference type="EMBL" id="MDB7084178.1"/>
    </source>
</evidence>
<feature type="transmembrane region" description="Helical" evidence="1">
    <location>
        <begin position="153"/>
        <end position="180"/>
    </location>
</feature>
<dbReference type="RefSeq" id="WP_003534851.1">
    <property type="nucleotide sequence ID" value="NZ_AP031443.1"/>
</dbReference>
<name>A0A3E3AEH5_9FIRM</name>
<evidence type="ECO:0000313" key="3">
    <source>
        <dbReference type="EMBL" id="RGD80196.1"/>
    </source>
</evidence>
<organism evidence="3 4">
    <name type="scientific">Thomasclavelia ramosa</name>
    <dbReference type="NCBI Taxonomy" id="1547"/>
    <lineage>
        <taxon>Bacteria</taxon>
        <taxon>Bacillati</taxon>
        <taxon>Bacillota</taxon>
        <taxon>Erysipelotrichia</taxon>
        <taxon>Erysipelotrichales</taxon>
        <taxon>Coprobacillaceae</taxon>
        <taxon>Thomasclavelia</taxon>
    </lineage>
</organism>
<accession>A0A3E3AEH5</accession>
<dbReference type="EMBL" id="JAQLKE010000015">
    <property type="protein sequence ID" value="MDB7084178.1"/>
    <property type="molecule type" value="Genomic_DNA"/>
</dbReference>
<feature type="transmembrane region" description="Helical" evidence="1">
    <location>
        <begin position="192"/>
        <end position="214"/>
    </location>
</feature>
<sequence length="243" mass="26747">MNRKKFIEELAFLLQDIEDAEREEAMQYYEDYFDEAGPENEQQVINDLGSPERVAAIIKAGLDNQFDQDIEYSEKGMDNSNYKQSREIIDAKIISEEETAADDNNDYQNNKRHKNNFRGNSDRNRILLIFIIIGAVFLALPVGGGILGLGLGFFGAVFGLGVGILCGGAACLIGAIVCFVKAFMIIAAYPGAGLITMAAGCALIALAFVFFWLAKGLIKIIPAVIRGIVDFCQNIFNRVGDRR</sequence>
<dbReference type="EMBL" id="QUSL01000032">
    <property type="protein sequence ID" value="RGD80196.1"/>
    <property type="molecule type" value="Genomic_DNA"/>
</dbReference>
<dbReference type="Proteomes" id="UP001211987">
    <property type="component" value="Unassembled WGS sequence"/>
</dbReference>
<keyword evidence="1" id="KW-0812">Transmembrane</keyword>
<dbReference type="Pfam" id="PF22564">
    <property type="entry name" value="HAAS"/>
    <property type="match status" value="1"/>
</dbReference>
<keyword evidence="1" id="KW-1133">Transmembrane helix</keyword>
<reference evidence="2" key="2">
    <citation type="submission" date="2023-01" db="EMBL/GenBank/DDBJ databases">
        <title>Human gut microbiome strain richness.</title>
        <authorList>
            <person name="Chen-Liaw A."/>
        </authorList>
    </citation>
    <scope>NUCLEOTIDE SEQUENCE</scope>
    <source>
        <strain evidence="2">1001217st2_G6_1001217B_191108</strain>
    </source>
</reference>
<dbReference type="GeneID" id="64196635"/>
<evidence type="ECO:0000313" key="4">
    <source>
        <dbReference type="Proteomes" id="UP000261032"/>
    </source>
</evidence>
<reference evidence="3 4" key="1">
    <citation type="submission" date="2018-08" db="EMBL/GenBank/DDBJ databases">
        <title>A genome reference for cultivated species of the human gut microbiota.</title>
        <authorList>
            <person name="Zou Y."/>
            <person name="Xue W."/>
            <person name="Luo G."/>
        </authorList>
    </citation>
    <scope>NUCLEOTIDE SEQUENCE [LARGE SCALE GENOMIC DNA]</scope>
    <source>
        <strain evidence="3 4">OM06-4</strain>
    </source>
</reference>